<feature type="compositionally biased region" description="Basic and acidic residues" evidence="1">
    <location>
        <begin position="1"/>
        <end position="15"/>
    </location>
</feature>
<evidence type="ECO:0000256" key="1">
    <source>
        <dbReference type="SAM" id="MobiDB-lite"/>
    </source>
</evidence>
<gene>
    <name evidence="2" type="ORF">JYU34_003001</name>
</gene>
<protein>
    <submittedName>
        <fullName evidence="2">Uncharacterized protein</fullName>
    </submittedName>
</protein>
<proteinExistence type="predicted"/>
<evidence type="ECO:0000313" key="3">
    <source>
        <dbReference type="Proteomes" id="UP000823941"/>
    </source>
</evidence>
<accession>A0ABQ7R3N1</accession>
<name>A0ABQ7R3N1_PLUXY</name>
<evidence type="ECO:0000313" key="2">
    <source>
        <dbReference type="EMBL" id="KAG7311914.1"/>
    </source>
</evidence>
<comment type="caution">
    <text evidence="2">The sequence shown here is derived from an EMBL/GenBank/DDBJ whole genome shotgun (WGS) entry which is preliminary data.</text>
</comment>
<dbReference type="EMBL" id="JAHIBW010000004">
    <property type="protein sequence ID" value="KAG7311914.1"/>
    <property type="molecule type" value="Genomic_DNA"/>
</dbReference>
<sequence>MRETGDAFERGESHATRRGCTRKHTRAFWETSEAYSGAREMRDGGRRLTSAAAAAAECIALLGST</sequence>
<dbReference type="Proteomes" id="UP000823941">
    <property type="component" value="Chromosome 4"/>
</dbReference>
<organism evidence="2 3">
    <name type="scientific">Plutella xylostella</name>
    <name type="common">Diamondback moth</name>
    <name type="synonym">Plutella maculipennis</name>
    <dbReference type="NCBI Taxonomy" id="51655"/>
    <lineage>
        <taxon>Eukaryota</taxon>
        <taxon>Metazoa</taxon>
        <taxon>Ecdysozoa</taxon>
        <taxon>Arthropoda</taxon>
        <taxon>Hexapoda</taxon>
        <taxon>Insecta</taxon>
        <taxon>Pterygota</taxon>
        <taxon>Neoptera</taxon>
        <taxon>Endopterygota</taxon>
        <taxon>Lepidoptera</taxon>
        <taxon>Glossata</taxon>
        <taxon>Ditrysia</taxon>
        <taxon>Yponomeutoidea</taxon>
        <taxon>Plutellidae</taxon>
        <taxon>Plutella</taxon>
    </lineage>
</organism>
<keyword evidence="3" id="KW-1185">Reference proteome</keyword>
<feature type="region of interest" description="Disordered" evidence="1">
    <location>
        <begin position="1"/>
        <end position="21"/>
    </location>
</feature>
<reference evidence="2 3" key="1">
    <citation type="submission" date="2021-06" db="EMBL/GenBank/DDBJ databases">
        <title>A haploid diamondback moth (Plutella xylostella L.) genome assembly resolves 31 chromosomes and identifies a diamide resistance mutation.</title>
        <authorList>
            <person name="Ward C.M."/>
            <person name="Perry K.D."/>
            <person name="Baker G."/>
            <person name="Powis K."/>
            <person name="Heckel D.G."/>
            <person name="Baxter S.W."/>
        </authorList>
    </citation>
    <scope>NUCLEOTIDE SEQUENCE [LARGE SCALE GENOMIC DNA]</scope>
    <source>
        <strain evidence="2 3">LV</strain>
        <tissue evidence="2">Single pupa</tissue>
    </source>
</reference>